<dbReference type="AlphaFoldDB" id="A0A2N5ZF58"/>
<dbReference type="PIRSF" id="PIRSF004729">
    <property type="entry name" value="MutL"/>
    <property type="match status" value="1"/>
</dbReference>
<dbReference type="EMBL" id="PKTG01000091">
    <property type="protein sequence ID" value="PLX17282.1"/>
    <property type="molecule type" value="Genomic_DNA"/>
</dbReference>
<organism evidence="1 2">
    <name type="scientific">Muiribacterium halophilum</name>
    <dbReference type="NCBI Taxonomy" id="2053465"/>
    <lineage>
        <taxon>Bacteria</taxon>
        <taxon>Candidatus Muiribacteriota</taxon>
        <taxon>Candidatus Muiribacteriia</taxon>
        <taxon>Candidatus Muiribacteriales</taxon>
        <taxon>Candidatus Muiribacteriaceae</taxon>
        <taxon>Candidatus Muiribacterium</taxon>
    </lineage>
</organism>
<evidence type="ECO:0000313" key="1">
    <source>
        <dbReference type="EMBL" id="PLX17282.1"/>
    </source>
</evidence>
<proteinExistence type="predicted"/>
<evidence type="ECO:0008006" key="3">
    <source>
        <dbReference type="Google" id="ProtNLM"/>
    </source>
</evidence>
<dbReference type="Proteomes" id="UP000234857">
    <property type="component" value="Unassembled WGS sequence"/>
</dbReference>
<gene>
    <name evidence="1" type="ORF">C0601_07995</name>
</gene>
<dbReference type="NCBIfam" id="TIGR01319">
    <property type="entry name" value="glmL_fam"/>
    <property type="match status" value="1"/>
</dbReference>
<sequence length="444" mass="49189">MKIDVITIEIGSTITKINAFNDIFSDSIKHIGQSTGLTSVDKGDVSLGVEEALENLKKDLGEDLEVGEYLINSSAAGGLRMAVFGLTYAMTARAAREASLGAGAIVEFVGTGKIQDFHLEDLYDTRPNIIMLAGGLDHGDTEITLHNAKMLASSELDVPFIYSGNRQLQKSVRRLFEKNNKILHITKNVYPDVDQLDIDEARKIIQHTFSEHIIHAKGMERLERYTSKEIIPTPYAVLTGAERLYKTLGDLVVIDVGGATTDIHSVSEDSPENSPYRAQATSLVKRTVEGDLGVFVNAKNLNDIEDNIDDFHTDLELLRPLPETEDEKNITKELTAKAVSIGLRRHAGTKKVLYSPTGKKTLIYGKDLTQVKYMIGTGGALSRLENANNILERIRDNQIEGSLLPQCNAKIMIDKKYIFSSIGTLAFHYKDANIEKLLKDHFRE</sequence>
<evidence type="ECO:0000313" key="2">
    <source>
        <dbReference type="Proteomes" id="UP000234857"/>
    </source>
</evidence>
<reference evidence="1 2" key="1">
    <citation type="submission" date="2017-11" db="EMBL/GenBank/DDBJ databases">
        <title>Genome-resolved metagenomics identifies genetic mobility, metabolic interactions, and unexpected diversity in perchlorate-reducing communities.</title>
        <authorList>
            <person name="Barnum T.P."/>
            <person name="Figueroa I.A."/>
            <person name="Carlstrom C.I."/>
            <person name="Lucas L.N."/>
            <person name="Engelbrektson A.L."/>
            <person name="Coates J.D."/>
        </authorList>
    </citation>
    <scope>NUCLEOTIDE SEQUENCE [LARGE SCALE GENOMIC DNA]</scope>
    <source>
        <strain evidence="1">BM706</strain>
    </source>
</reference>
<protein>
    <recommendedName>
        <fullName evidence="3">DNA mismatch repair protein MutL</fullName>
    </recommendedName>
</protein>
<comment type="caution">
    <text evidence="1">The sequence shown here is derived from an EMBL/GenBank/DDBJ whole genome shotgun (WGS) entry which is preliminary data.</text>
</comment>
<name>A0A2N5ZF58_MUIH1</name>
<dbReference type="Pfam" id="PF13941">
    <property type="entry name" value="MutL"/>
    <property type="match status" value="1"/>
</dbReference>
<accession>A0A2N5ZF58</accession>
<dbReference type="InterPro" id="IPR006230">
    <property type="entry name" value="MutL"/>
</dbReference>